<accession>A0ABY5Z5W5</accession>
<reference evidence="1" key="1">
    <citation type="submission" date="2021-04" db="EMBL/GenBank/DDBJ databases">
        <title>Biosynthetic gene clusters of Dactylosporangioum roseum.</title>
        <authorList>
            <person name="Hartkoorn R.C."/>
            <person name="Beaudoing E."/>
            <person name="Hot D."/>
            <person name="Moureu S."/>
        </authorList>
    </citation>
    <scope>NUCLEOTIDE SEQUENCE</scope>
    <source>
        <strain evidence="1">NRRL B-16295</strain>
    </source>
</reference>
<dbReference type="RefSeq" id="WP_260726402.1">
    <property type="nucleotide sequence ID" value="NZ_BAAABS010000013.1"/>
</dbReference>
<protein>
    <submittedName>
        <fullName evidence="1">Uncharacterized protein</fullName>
    </submittedName>
</protein>
<keyword evidence="2" id="KW-1185">Reference proteome</keyword>
<proteinExistence type="predicted"/>
<evidence type="ECO:0000313" key="1">
    <source>
        <dbReference type="EMBL" id="UWZ37054.1"/>
    </source>
</evidence>
<evidence type="ECO:0000313" key="2">
    <source>
        <dbReference type="Proteomes" id="UP001058271"/>
    </source>
</evidence>
<name>A0ABY5Z5W5_9ACTN</name>
<dbReference type="EMBL" id="CP073721">
    <property type="protein sequence ID" value="UWZ37054.1"/>
    <property type="molecule type" value="Genomic_DNA"/>
</dbReference>
<organism evidence="1 2">
    <name type="scientific">Dactylosporangium roseum</name>
    <dbReference type="NCBI Taxonomy" id="47989"/>
    <lineage>
        <taxon>Bacteria</taxon>
        <taxon>Bacillati</taxon>
        <taxon>Actinomycetota</taxon>
        <taxon>Actinomycetes</taxon>
        <taxon>Micromonosporales</taxon>
        <taxon>Micromonosporaceae</taxon>
        <taxon>Dactylosporangium</taxon>
    </lineage>
</organism>
<sequence>MLNVQTVINDAIGVVKDALSTAFRWIGGKIDEAVGWFNGLRNRFDFGDLFGGIRTAFKSALNWIIGKWNGLQFATPSVEFMGVRTDARTIRVPHIEPFARGGVVQPRPGGLVGRIAEAGQAEAVAPIETLKEYVVDAVTTAIGQNGGNAPIIVEAHIYLDGRELKQTVVETIAASPDTVAKANRAGAKKLNYAG</sequence>
<gene>
    <name evidence="1" type="ORF">Drose_01640</name>
</gene>
<dbReference type="Proteomes" id="UP001058271">
    <property type="component" value="Chromosome"/>
</dbReference>